<name>A0ABQ0A9Q3_9GAMM</name>
<evidence type="ECO:0000313" key="4">
    <source>
        <dbReference type="Proteomes" id="UP001465153"/>
    </source>
</evidence>
<keyword evidence="2" id="KW-0479">Metal-binding</keyword>
<keyword evidence="4" id="KW-1185">Reference proteome</keyword>
<dbReference type="PANTHER" id="PTHR37302:SF1">
    <property type="entry name" value="PROTEIN DINB"/>
    <property type="match status" value="1"/>
</dbReference>
<dbReference type="InterPro" id="IPR007837">
    <property type="entry name" value="DinB"/>
</dbReference>
<organism evidence="3 4">
    <name type="scientific">Sessilibacter corallicola</name>
    <dbReference type="NCBI Taxonomy" id="2904075"/>
    <lineage>
        <taxon>Bacteria</taxon>
        <taxon>Pseudomonadati</taxon>
        <taxon>Pseudomonadota</taxon>
        <taxon>Gammaproteobacteria</taxon>
        <taxon>Cellvibrionales</taxon>
        <taxon>Cellvibrionaceae</taxon>
        <taxon>Sessilibacter</taxon>
    </lineage>
</organism>
<evidence type="ECO:0000256" key="1">
    <source>
        <dbReference type="ARBA" id="ARBA00008635"/>
    </source>
</evidence>
<dbReference type="InterPro" id="IPR034660">
    <property type="entry name" value="DinB/YfiT-like"/>
</dbReference>
<dbReference type="PANTHER" id="PTHR37302">
    <property type="entry name" value="SLR1116 PROTEIN"/>
    <property type="match status" value="1"/>
</dbReference>
<dbReference type="EMBL" id="BAABWN010000006">
    <property type="protein sequence ID" value="GAA6168345.1"/>
    <property type="molecule type" value="Genomic_DNA"/>
</dbReference>
<dbReference type="Gene3D" id="1.20.120.450">
    <property type="entry name" value="dinb family like domain"/>
    <property type="match status" value="1"/>
</dbReference>
<dbReference type="RefSeq" id="WP_233089356.1">
    <property type="nucleotide sequence ID" value="NZ_BAABWN010000006.1"/>
</dbReference>
<accession>A0ABQ0A9Q3</accession>
<gene>
    <name evidence="3" type="ORF">NBRC116591_21560</name>
</gene>
<evidence type="ECO:0000256" key="2">
    <source>
        <dbReference type="ARBA" id="ARBA00022723"/>
    </source>
</evidence>
<dbReference type="Proteomes" id="UP001465153">
    <property type="component" value="Unassembled WGS sequence"/>
</dbReference>
<dbReference type="Pfam" id="PF05163">
    <property type="entry name" value="DinB"/>
    <property type="match status" value="1"/>
</dbReference>
<sequence length="178" mass="20538">MPLSYFRLLANHNQRMNNDIYDAASRLAEKQLPHNNNKTFTSIISTLNHILVSDTIWLKRFSQHPAKLSSLEYVQSLDNPSAPDVVLYEDFYELSRIRRLIDAMIIQFVQELSDNLVASPMTYKTVRGEKNTKLFGHLLLHFFNTQTYYRGRASALFSEVGINIAVSDLLMDIPTLDR</sequence>
<comment type="caution">
    <text evidence="3">The sequence shown here is derived from an EMBL/GenBank/DDBJ whole genome shotgun (WGS) entry which is preliminary data.</text>
</comment>
<dbReference type="SUPFAM" id="SSF109854">
    <property type="entry name" value="DinB/YfiT-like putative metalloenzymes"/>
    <property type="match status" value="1"/>
</dbReference>
<reference evidence="3 4" key="1">
    <citation type="submission" date="2024-04" db="EMBL/GenBank/DDBJ databases">
        <title>Draft genome sequence of Sessilibacter corallicola NBRC 116591.</title>
        <authorList>
            <person name="Miyakawa T."/>
            <person name="Kusuya Y."/>
            <person name="Miura T."/>
        </authorList>
    </citation>
    <scope>NUCLEOTIDE SEQUENCE [LARGE SCALE GENOMIC DNA]</scope>
    <source>
        <strain evidence="3 4">KU-00831-HH</strain>
    </source>
</reference>
<proteinExistence type="inferred from homology"/>
<evidence type="ECO:0000313" key="3">
    <source>
        <dbReference type="EMBL" id="GAA6168345.1"/>
    </source>
</evidence>
<protein>
    <submittedName>
        <fullName evidence="3">DinB family protein</fullName>
    </submittedName>
</protein>
<comment type="similarity">
    <text evidence="1">Belongs to the DinB family.</text>
</comment>